<dbReference type="EMBL" id="JBHLWM010000001">
    <property type="protein sequence ID" value="MFC0239914.1"/>
    <property type="molecule type" value="Genomic_DNA"/>
</dbReference>
<dbReference type="InterPro" id="IPR009506">
    <property type="entry name" value="YjiS-like"/>
</dbReference>
<dbReference type="Proteomes" id="UP001589775">
    <property type="component" value="Unassembled WGS sequence"/>
</dbReference>
<evidence type="ECO:0000259" key="1">
    <source>
        <dbReference type="Pfam" id="PF06568"/>
    </source>
</evidence>
<reference evidence="2 3" key="1">
    <citation type="submission" date="2024-09" db="EMBL/GenBank/DDBJ databases">
        <authorList>
            <person name="Sun Q."/>
            <person name="Mori K."/>
        </authorList>
    </citation>
    <scope>NUCLEOTIDE SEQUENCE [LARGE SCALE GENOMIC DNA]</scope>
    <source>
        <strain evidence="2 3">KCTC 23279</strain>
    </source>
</reference>
<dbReference type="RefSeq" id="WP_378385175.1">
    <property type="nucleotide sequence ID" value="NZ_JBHLWM010000001.1"/>
</dbReference>
<gene>
    <name evidence="2" type="ORF">ACFFJ6_05525</name>
</gene>
<organism evidence="2 3">
    <name type="scientific">Rhodopseudomonas telluris</name>
    <dbReference type="NCBI Taxonomy" id="644215"/>
    <lineage>
        <taxon>Bacteria</taxon>
        <taxon>Pseudomonadati</taxon>
        <taxon>Pseudomonadota</taxon>
        <taxon>Alphaproteobacteria</taxon>
        <taxon>Hyphomicrobiales</taxon>
        <taxon>Nitrobacteraceae</taxon>
        <taxon>Rhodopseudomonas</taxon>
    </lineage>
</organism>
<evidence type="ECO:0000313" key="3">
    <source>
        <dbReference type="Proteomes" id="UP001589775"/>
    </source>
</evidence>
<evidence type="ECO:0000313" key="2">
    <source>
        <dbReference type="EMBL" id="MFC0239914.1"/>
    </source>
</evidence>
<sequence length="67" mass="7760">MSICTDHTMTNHHASGVLAQIAETVLLWRQRHHERDSLAHLSERDLHDVGLSWSDVMVEAEKPFWRA</sequence>
<accession>A0ABV6ENX0</accession>
<comment type="caution">
    <text evidence="2">The sequence shown here is derived from an EMBL/GenBank/DDBJ whole genome shotgun (WGS) entry which is preliminary data.</text>
</comment>
<dbReference type="Pfam" id="PF06568">
    <property type="entry name" value="YjiS-like"/>
    <property type="match status" value="1"/>
</dbReference>
<name>A0ABV6ENX0_9BRAD</name>
<protein>
    <submittedName>
        <fullName evidence="2">DUF1127 domain-containing protein</fullName>
    </submittedName>
</protein>
<proteinExistence type="predicted"/>
<feature type="domain" description="YjiS-like" evidence="1">
    <location>
        <begin position="22"/>
        <end position="56"/>
    </location>
</feature>
<keyword evidence="3" id="KW-1185">Reference proteome</keyword>